<dbReference type="Gene3D" id="3.30.420.10">
    <property type="entry name" value="Ribonuclease H-like superfamily/Ribonuclease H"/>
    <property type="match status" value="1"/>
</dbReference>
<dbReference type="InterPro" id="IPR052709">
    <property type="entry name" value="Transposase-MT_Hybrid"/>
</dbReference>
<organism evidence="1 2">
    <name type="scientific">Trichonephila inaurata madagascariensis</name>
    <dbReference type="NCBI Taxonomy" id="2747483"/>
    <lineage>
        <taxon>Eukaryota</taxon>
        <taxon>Metazoa</taxon>
        <taxon>Ecdysozoa</taxon>
        <taxon>Arthropoda</taxon>
        <taxon>Chelicerata</taxon>
        <taxon>Arachnida</taxon>
        <taxon>Araneae</taxon>
        <taxon>Araneomorphae</taxon>
        <taxon>Entelegynae</taxon>
        <taxon>Araneoidea</taxon>
        <taxon>Nephilidae</taxon>
        <taxon>Trichonephila</taxon>
        <taxon>Trichonephila inaurata</taxon>
    </lineage>
</organism>
<sequence length="163" mass="19770">MWTIAHDRLRYWKVCAQWVPKQLTDQLKELRMSLALQHLFQYHEQPHFPGEDRYRRNINADVHRETLRNLLRFIKNKRSGLITEGVVLLYNNVRPYIFWVIHAELAKFKREQLDHPPYSLDISPCDFQVFGSQKKYLQGKRFNSEDEFMDCVKDWVSSRPQEF</sequence>
<proteinExistence type="predicted"/>
<dbReference type="PANTHER" id="PTHR46060:SF1">
    <property type="entry name" value="MARINER MOS1 TRANSPOSASE-LIKE PROTEIN"/>
    <property type="match status" value="1"/>
</dbReference>
<accession>A0A8X6WXI5</accession>
<gene>
    <name evidence="1" type="primary">B7P43_G13464</name>
    <name evidence="1" type="ORF">TNIN_437761</name>
</gene>
<dbReference type="EMBL" id="BMAV01003132">
    <property type="protein sequence ID" value="GFY42550.1"/>
    <property type="molecule type" value="Genomic_DNA"/>
</dbReference>
<evidence type="ECO:0000313" key="2">
    <source>
        <dbReference type="Proteomes" id="UP000886998"/>
    </source>
</evidence>
<dbReference type="GO" id="GO:0003676">
    <property type="term" value="F:nucleic acid binding"/>
    <property type="evidence" value="ECO:0007669"/>
    <property type="project" value="InterPro"/>
</dbReference>
<dbReference type="InterPro" id="IPR036397">
    <property type="entry name" value="RNaseH_sf"/>
</dbReference>
<keyword evidence="2" id="KW-1185">Reference proteome</keyword>
<name>A0A8X6WXI5_9ARAC</name>
<evidence type="ECO:0000313" key="1">
    <source>
        <dbReference type="EMBL" id="GFY42550.1"/>
    </source>
</evidence>
<protein>
    <submittedName>
        <fullName evidence="1">DDE_3 domain-containing protein</fullName>
    </submittedName>
</protein>
<comment type="caution">
    <text evidence="1">The sequence shown here is derived from an EMBL/GenBank/DDBJ whole genome shotgun (WGS) entry which is preliminary data.</text>
</comment>
<reference evidence="1" key="1">
    <citation type="submission" date="2020-08" db="EMBL/GenBank/DDBJ databases">
        <title>Multicomponent nature underlies the extraordinary mechanical properties of spider dragline silk.</title>
        <authorList>
            <person name="Kono N."/>
            <person name="Nakamura H."/>
            <person name="Mori M."/>
            <person name="Yoshida Y."/>
            <person name="Ohtoshi R."/>
            <person name="Malay A.D."/>
            <person name="Moran D.A.P."/>
            <person name="Tomita M."/>
            <person name="Numata K."/>
            <person name="Arakawa K."/>
        </authorList>
    </citation>
    <scope>NUCLEOTIDE SEQUENCE</scope>
</reference>
<dbReference type="AlphaFoldDB" id="A0A8X6WXI5"/>
<dbReference type="Proteomes" id="UP000886998">
    <property type="component" value="Unassembled WGS sequence"/>
</dbReference>
<dbReference type="PANTHER" id="PTHR46060">
    <property type="entry name" value="MARINER MOS1 TRANSPOSASE-LIKE PROTEIN"/>
    <property type="match status" value="1"/>
</dbReference>
<dbReference type="OrthoDB" id="10017160at2759"/>